<protein>
    <submittedName>
        <fullName evidence="1">Uncharacterized protein</fullName>
    </submittedName>
</protein>
<comment type="caution">
    <text evidence="1">The sequence shown here is derived from an EMBL/GenBank/DDBJ whole genome shotgun (WGS) entry which is preliminary data.</text>
</comment>
<dbReference type="AlphaFoldDB" id="A0A645A389"/>
<dbReference type="EMBL" id="VSSQ01010829">
    <property type="protein sequence ID" value="MPM45323.1"/>
    <property type="molecule type" value="Genomic_DNA"/>
</dbReference>
<organism evidence="1">
    <name type="scientific">bioreactor metagenome</name>
    <dbReference type="NCBI Taxonomy" id="1076179"/>
    <lineage>
        <taxon>unclassified sequences</taxon>
        <taxon>metagenomes</taxon>
        <taxon>ecological metagenomes</taxon>
    </lineage>
</organism>
<accession>A0A645A389</accession>
<evidence type="ECO:0000313" key="1">
    <source>
        <dbReference type="EMBL" id="MPM45323.1"/>
    </source>
</evidence>
<gene>
    <name evidence="1" type="ORF">SDC9_92009</name>
</gene>
<name>A0A645A389_9ZZZZ</name>
<sequence length="152" mass="15994">MSLITSTCPSQSFPAPIPMVGMLTDFVISCASLSGIHSSVMAKTPAFSNNLASSNNLFALCSSLPCTLNPPKAFTDCGVNPICPITGICASTMAFIVSVKRAPPSIFTASAPPSLIILPAFRTASSFEIWYDKKGMSATINAFFTPRTTVFV</sequence>
<proteinExistence type="predicted"/>
<reference evidence="1" key="1">
    <citation type="submission" date="2019-08" db="EMBL/GenBank/DDBJ databases">
        <authorList>
            <person name="Kucharzyk K."/>
            <person name="Murdoch R.W."/>
            <person name="Higgins S."/>
            <person name="Loffler F."/>
        </authorList>
    </citation>
    <scope>NUCLEOTIDE SEQUENCE</scope>
</reference>